<feature type="binding site" evidence="18">
    <location>
        <position position="19"/>
    </location>
    <ligand>
        <name>a divalent metal cation</name>
        <dbReference type="ChEBI" id="CHEBI:60240"/>
    </ligand>
</feature>
<feature type="binding site" evidence="16">
    <location>
        <position position="89"/>
    </location>
    <ligand>
        <name>substrate</name>
    </ligand>
</feature>
<comment type="subcellular location">
    <subcellularLocation>
        <location evidence="1">Cell membrane</location>
        <topology evidence="1">Multi-pass membrane protein</topology>
    </subcellularLocation>
</comment>
<evidence type="ECO:0000256" key="17">
    <source>
        <dbReference type="PIRSR" id="PIRSR600829-3"/>
    </source>
</evidence>
<feature type="active site" description="Proton acceptor" evidence="15">
    <location>
        <position position="60"/>
    </location>
</feature>
<feature type="binding site" evidence="17">
    <location>
        <position position="7"/>
    </location>
    <ligand>
        <name>ATP</name>
        <dbReference type="ChEBI" id="CHEBI:30616"/>
    </ligand>
</feature>
<feature type="transmembrane region" description="Helical" evidence="19">
    <location>
        <begin position="87"/>
        <end position="108"/>
    </location>
</feature>
<evidence type="ECO:0000256" key="2">
    <source>
        <dbReference type="ARBA" id="ARBA00005967"/>
    </source>
</evidence>
<evidence type="ECO:0000256" key="10">
    <source>
        <dbReference type="ARBA" id="ARBA00022989"/>
    </source>
</evidence>
<keyword evidence="3" id="KW-1003">Cell membrane</keyword>
<evidence type="ECO:0000256" key="4">
    <source>
        <dbReference type="ARBA" id="ARBA00022516"/>
    </source>
</evidence>
<keyword evidence="4" id="KW-0444">Lipid biosynthesis</keyword>
<dbReference type="Proteomes" id="UP000033995">
    <property type="component" value="Unassembled WGS sequence"/>
</dbReference>
<feature type="binding site" evidence="16">
    <location>
        <position position="60"/>
    </location>
    <ligand>
        <name>substrate</name>
    </ligand>
</feature>
<dbReference type="Pfam" id="PF01219">
    <property type="entry name" value="DAGK_prokar"/>
    <property type="match status" value="1"/>
</dbReference>
<keyword evidence="13" id="KW-0594">Phospholipid biosynthesis</keyword>
<gene>
    <name evidence="20" type="ORF">UR38_C0001G0007</name>
</gene>
<dbReference type="InterPro" id="IPR033717">
    <property type="entry name" value="UDPK"/>
</dbReference>
<evidence type="ECO:0000256" key="5">
    <source>
        <dbReference type="ARBA" id="ARBA00022679"/>
    </source>
</evidence>
<evidence type="ECO:0000256" key="14">
    <source>
        <dbReference type="ARBA" id="ARBA00023264"/>
    </source>
</evidence>
<dbReference type="EMBL" id="LBOZ01000001">
    <property type="protein sequence ID" value="KKP48211.1"/>
    <property type="molecule type" value="Genomic_DNA"/>
</dbReference>
<dbReference type="PANTHER" id="PTHR34299">
    <property type="entry name" value="DIACYLGLYCEROL KINASE"/>
    <property type="match status" value="1"/>
</dbReference>
<dbReference type="GO" id="GO:0005886">
    <property type="term" value="C:plasma membrane"/>
    <property type="evidence" value="ECO:0007669"/>
    <property type="project" value="UniProtKB-SubCell"/>
</dbReference>
<keyword evidence="7 17" id="KW-0547">Nucleotide-binding</keyword>
<accession>A0A0G0AAA4</accession>
<feature type="binding site" evidence="17">
    <location>
        <position position="67"/>
    </location>
    <ligand>
        <name>ATP</name>
        <dbReference type="ChEBI" id="CHEBI:30616"/>
    </ligand>
</feature>
<keyword evidence="10 19" id="KW-1133">Transmembrane helix</keyword>
<dbReference type="InterPro" id="IPR036945">
    <property type="entry name" value="DAGK_sf"/>
</dbReference>
<evidence type="ECO:0000256" key="3">
    <source>
        <dbReference type="ARBA" id="ARBA00022475"/>
    </source>
</evidence>
<dbReference type="GO" id="GO:0016301">
    <property type="term" value="F:kinase activity"/>
    <property type="evidence" value="ECO:0007669"/>
    <property type="project" value="UniProtKB-KW"/>
</dbReference>
<evidence type="ECO:0000256" key="15">
    <source>
        <dbReference type="PIRSR" id="PIRSR600829-1"/>
    </source>
</evidence>
<evidence type="ECO:0000256" key="7">
    <source>
        <dbReference type="ARBA" id="ARBA00022741"/>
    </source>
</evidence>
<dbReference type="GO" id="GO:0046872">
    <property type="term" value="F:metal ion binding"/>
    <property type="evidence" value="ECO:0007669"/>
    <property type="project" value="UniProtKB-KW"/>
</dbReference>
<protein>
    <submittedName>
        <fullName evidence="20">Prokaryotic diacylglycerol kinase</fullName>
    </submittedName>
</protein>
<organism evidence="20 21">
    <name type="scientific">Candidatus Woesebacteria bacterium GW2011_GWA2_33_28</name>
    <dbReference type="NCBI Taxonomy" id="1618561"/>
    <lineage>
        <taxon>Bacteria</taxon>
        <taxon>Candidatus Woeseibacteriota</taxon>
    </lineage>
</organism>
<keyword evidence="18" id="KW-0460">Magnesium</keyword>
<dbReference type="PANTHER" id="PTHR34299:SF1">
    <property type="entry name" value="DIACYLGLYCEROL KINASE"/>
    <property type="match status" value="1"/>
</dbReference>
<keyword evidence="8 20" id="KW-0418">Kinase</keyword>
<evidence type="ECO:0000256" key="8">
    <source>
        <dbReference type="ARBA" id="ARBA00022777"/>
    </source>
</evidence>
<keyword evidence="6 19" id="KW-0812">Transmembrane</keyword>
<dbReference type="Gene3D" id="1.10.287.3610">
    <property type="match status" value="1"/>
</dbReference>
<keyword evidence="9 17" id="KW-0067">ATP-binding</keyword>
<keyword evidence="18" id="KW-0479">Metal-binding</keyword>
<dbReference type="CDD" id="cd14265">
    <property type="entry name" value="UDPK_IM_like"/>
    <property type="match status" value="1"/>
</dbReference>
<feature type="binding site" evidence="18">
    <location>
        <position position="67"/>
    </location>
    <ligand>
        <name>a divalent metal cation</name>
        <dbReference type="ChEBI" id="CHEBI:60240"/>
    </ligand>
</feature>
<keyword evidence="14" id="KW-1208">Phospholipid metabolism</keyword>
<proteinExistence type="inferred from homology"/>
<evidence type="ECO:0000256" key="13">
    <source>
        <dbReference type="ARBA" id="ARBA00023209"/>
    </source>
</evidence>
<evidence type="ECO:0000256" key="12">
    <source>
        <dbReference type="ARBA" id="ARBA00023136"/>
    </source>
</evidence>
<evidence type="ECO:0000313" key="21">
    <source>
        <dbReference type="Proteomes" id="UP000033995"/>
    </source>
</evidence>
<dbReference type="GO" id="GO:0005524">
    <property type="term" value="F:ATP binding"/>
    <property type="evidence" value="ECO:0007669"/>
    <property type="project" value="UniProtKB-KW"/>
</dbReference>
<evidence type="ECO:0000256" key="16">
    <source>
        <dbReference type="PIRSR" id="PIRSR600829-2"/>
    </source>
</evidence>
<comment type="cofactor">
    <cofactor evidence="18">
        <name>Mg(2+)</name>
        <dbReference type="ChEBI" id="CHEBI:18420"/>
    </cofactor>
    <text evidence="18">Mn(2+), Zn(2+), Cd(2+) and Co(2+) support activity to lesser extents.</text>
</comment>
<evidence type="ECO:0000256" key="6">
    <source>
        <dbReference type="ARBA" id="ARBA00022692"/>
    </source>
</evidence>
<comment type="caution">
    <text evidence="20">The sequence shown here is derived from an EMBL/GenBank/DDBJ whole genome shotgun (WGS) entry which is preliminary data.</text>
</comment>
<feature type="transmembrane region" description="Helical" evidence="19">
    <location>
        <begin position="46"/>
        <end position="66"/>
    </location>
</feature>
<dbReference type="InterPro" id="IPR000829">
    <property type="entry name" value="DAGK"/>
</dbReference>
<sequence length="111" mass="12517">MIDSFKYALNGIKEAITTEDNLVFHFMASLFVLIFAYFFEFSLIEFSIVVVAIFFVIITEIINTVIEKLSDIVSPEKSEKIRIIKDMSSAAVLLSAICSVVIVMLLFVPKL</sequence>
<dbReference type="GO" id="GO:0008654">
    <property type="term" value="P:phospholipid biosynthetic process"/>
    <property type="evidence" value="ECO:0007669"/>
    <property type="project" value="UniProtKB-KW"/>
</dbReference>
<keyword evidence="11" id="KW-0443">Lipid metabolism</keyword>
<name>A0A0G0AAA4_9BACT</name>
<evidence type="ECO:0000256" key="19">
    <source>
        <dbReference type="SAM" id="Phobius"/>
    </source>
</evidence>
<keyword evidence="12 19" id="KW-0472">Membrane</keyword>
<feature type="binding site" evidence="17">
    <location>
        <begin position="85"/>
        <end position="86"/>
    </location>
    <ligand>
        <name>ATP</name>
        <dbReference type="ChEBI" id="CHEBI:30616"/>
    </ligand>
</feature>
<evidence type="ECO:0000313" key="20">
    <source>
        <dbReference type="EMBL" id="KKP48211.1"/>
    </source>
</evidence>
<evidence type="ECO:0000256" key="18">
    <source>
        <dbReference type="PIRSR" id="PIRSR600829-4"/>
    </source>
</evidence>
<evidence type="ECO:0000256" key="1">
    <source>
        <dbReference type="ARBA" id="ARBA00004651"/>
    </source>
</evidence>
<evidence type="ECO:0000256" key="9">
    <source>
        <dbReference type="ARBA" id="ARBA00022840"/>
    </source>
</evidence>
<feature type="transmembrane region" description="Helical" evidence="19">
    <location>
        <begin position="21"/>
        <end position="40"/>
    </location>
</feature>
<dbReference type="AlphaFoldDB" id="A0A0G0AAA4"/>
<evidence type="ECO:0000256" key="11">
    <source>
        <dbReference type="ARBA" id="ARBA00023098"/>
    </source>
</evidence>
<reference evidence="20 21" key="1">
    <citation type="journal article" date="2015" name="Nature">
        <title>rRNA introns, odd ribosomes, and small enigmatic genomes across a large radiation of phyla.</title>
        <authorList>
            <person name="Brown C.T."/>
            <person name="Hug L.A."/>
            <person name="Thomas B.C."/>
            <person name="Sharon I."/>
            <person name="Castelle C.J."/>
            <person name="Singh A."/>
            <person name="Wilkins M.J."/>
            <person name="Williams K.H."/>
            <person name="Banfield J.F."/>
        </authorList>
    </citation>
    <scope>NUCLEOTIDE SEQUENCE [LARGE SCALE GENOMIC DNA]</scope>
</reference>
<keyword evidence="5" id="KW-0808">Transferase</keyword>
<feature type="binding site" evidence="17">
    <location>
        <position position="19"/>
    </location>
    <ligand>
        <name>ATP</name>
        <dbReference type="ChEBI" id="CHEBI:30616"/>
    </ligand>
</feature>
<comment type="similarity">
    <text evidence="2">Belongs to the bacterial diacylglycerol kinase family.</text>
</comment>